<evidence type="ECO:0000313" key="2">
    <source>
        <dbReference type="Proteomes" id="UP000178603"/>
    </source>
</evidence>
<gene>
    <name evidence="1" type="ORF">A3E44_02280</name>
</gene>
<dbReference type="AlphaFoldDB" id="A0A1F8APL1"/>
<sequence>MENLDTKLKRWLVKFLARQRSYVDVDTRILGIEANTELAMRQKIGRRMAEVSGPGLSLGLTTENNPQLLRCYGKHVYLANIDVRSKQ</sequence>
<accession>A0A1F8APL1</accession>
<dbReference type="Proteomes" id="UP000178603">
    <property type="component" value="Unassembled WGS sequence"/>
</dbReference>
<name>A0A1F8APL1_9BACT</name>
<proteinExistence type="predicted"/>
<dbReference type="EMBL" id="MGGW01000021">
    <property type="protein sequence ID" value="OGM53686.1"/>
    <property type="molecule type" value="Genomic_DNA"/>
</dbReference>
<reference evidence="1 2" key="1">
    <citation type="journal article" date="2016" name="Nat. Commun.">
        <title>Thousands of microbial genomes shed light on interconnected biogeochemical processes in an aquifer system.</title>
        <authorList>
            <person name="Anantharaman K."/>
            <person name="Brown C.T."/>
            <person name="Hug L.A."/>
            <person name="Sharon I."/>
            <person name="Castelle C.J."/>
            <person name="Probst A.J."/>
            <person name="Thomas B.C."/>
            <person name="Singh A."/>
            <person name="Wilkins M.J."/>
            <person name="Karaoz U."/>
            <person name="Brodie E.L."/>
            <person name="Williams K.H."/>
            <person name="Hubbard S.S."/>
            <person name="Banfield J.F."/>
        </authorList>
    </citation>
    <scope>NUCLEOTIDE SEQUENCE [LARGE SCALE GENOMIC DNA]</scope>
</reference>
<protein>
    <submittedName>
        <fullName evidence="1">Uncharacterized protein</fullName>
    </submittedName>
</protein>
<organism evidence="1 2">
    <name type="scientific">Candidatus Woesebacteria bacterium RIFCSPHIGHO2_12_FULL_41_24</name>
    <dbReference type="NCBI Taxonomy" id="1802510"/>
    <lineage>
        <taxon>Bacteria</taxon>
        <taxon>Candidatus Woeseibacteriota</taxon>
    </lineage>
</organism>
<comment type="caution">
    <text evidence="1">The sequence shown here is derived from an EMBL/GenBank/DDBJ whole genome shotgun (WGS) entry which is preliminary data.</text>
</comment>
<evidence type="ECO:0000313" key="1">
    <source>
        <dbReference type="EMBL" id="OGM53686.1"/>
    </source>
</evidence>